<dbReference type="AlphaFoldDB" id="A0A0K6FM32"/>
<reference evidence="1 2" key="1">
    <citation type="submission" date="2015-07" db="EMBL/GenBank/DDBJ databases">
        <authorList>
            <person name="Noorani M."/>
        </authorList>
    </citation>
    <scope>NUCLEOTIDE SEQUENCE [LARGE SCALE GENOMIC DNA]</scope>
    <source>
        <strain evidence="1">BBA 69670</strain>
    </source>
</reference>
<proteinExistence type="predicted"/>
<organism evidence="1 2">
    <name type="scientific">Rhizoctonia solani</name>
    <dbReference type="NCBI Taxonomy" id="456999"/>
    <lineage>
        <taxon>Eukaryota</taxon>
        <taxon>Fungi</taxon>
        <taxon>Dikarya</taxon>
        <taxon>Basidiomycota</taxon>
        <taxon>Agaricomycotina</taxon>
        <taxon>Agaricomycetes</taxon>
        <taxon>Cantharellales</taxon>
        <taxon>Ceratobasidiaceae</taxon>
        <taxon>Rhizoctonia</taxon>
    </lineage>
</organism>
<evidence type="ECO:0000313" key="2">
    <source>
        <dbReference type="Proteomes" id="UP000044841"/>
    </source>
</evidence>
<keyword evidence="2" id="KW-1185">Reference proteome</keyword>
<protein>
    <submittedName>
        <fullName evidence="1">Uncharacterized protein</fullName>
    </submittedName>
</protein>
<gene>
    <name evidence="1" type="ORF">RSOLAG22IIIB_13297</name>
</gene>
<dbReference type="EMBL" id="CYGV01000037">
    <property type="protein sequence ID" value="CUA67187.1"/>
    <property type="molecule type" value="Genomic_DNA"/>
</dbReference>
<evidence type="ECO:0000313" key="1">
    <source>
        <dbReference type="EMBL" id="CUA67187.1"/>
    </source>
</evidence>
<sequence length="161" mass="17256">MHPRLRTYDDIVCTSSSTTLQYKSTQAHRNVTNMSTVGGPDRAQGHIVAGAPGSVISKYVFNTTYIDLDTPEIKIPLTLNINSDSLVPAFKSQGAPDADKLEFHHDRSLGLPNGLTRFEGSIGSGFCSIKIPQWNILIKGPIEGGPKAGLKFVGSGNWSSG</sequence>
<name>A0A0K6FM32_9AGAM</name>
<dbReference type="Proteomes" id="UP000044841">
    <property type="component" value="Unassembled WGS sequence"/>
</dbReference>
<accession>A0A0K6FM32</accession>